<dbReference type="SUPFAM" id="SSF51366">
    <property type="entry name" value="Ribulose-phoshate binding barrel"/>
    <property type="match status" value="1"/>
</dbReference>
<accession>E8T570</accession>
<keyword evidence="5 9" id="KW-0822">Tryptophan biosynthesis</keyword>
<keyword evidence="4 9" id="KW-0028">Amino-acid biosynthesis</keyword>
<feature type="active site" description="Proton acceptor" evidence="9">
    <location>
        <position position="59"/>
    </location>
</feature>
<sequence>MERIAATFSELEARGEKPLIVYATACDPNCSKSLDFFKLILEFADMVEVGMPFSDPLADGPTIQKAHERALASGANTVRVLELVEKLRAFAPTKPIILMGYYNPIFAYGEDRFIKDAKAAGADGFIVPDLPPEEGRDFSRKAKSLKLSPVFLAAPTSTDERVKLIGEVTGDFIYYVSVTGITGEREKLAYKQIEEDIARVKRISGKRTVVGFGISRPEHIKEMYNSPDGFVVGSAVVRRIEQEDFEGLRELLSSLKEATKRSSL</sequence>
<dbReference type="KEGG" id="tam:Theam_0436"/>
<dbReference type="PANTHER" id="PTHR43406">
    <property type="entry name" value="TRYPTOPHAN SYNTHASE, ALPHA CHAIN"/>
    <property type="match status" value="1"/>
</dbReference>
<keyword evidence="7 9" id="KW-0456">Lyase</keyword>
<dbReference type="AlphaFoldDB" id="E8T570"/>
<comment type="function">
    <text evidence="1 9">The alpha subunit is responsible for the aldol cleavage of indoleglycerol phosphate to indole and glyceraldehyde 3-phosphate.</text>
</comment>
<feature type="active site" description="Proton acceptor" evidence="9">
    <location>
        <position position="48"/>
    </location>
</feature>
<reference evidence="11" key="1">
    <citation type="submission" date="2011-01" db="EMBL/GenBank/DDBJ databases">
        <title>Complete sequence of chromosome of Thermovibrio ammonificans HB-1.</title>
        <authorList>
            <consortium name="US DOE Joint Genome Institute"/>
            <person name="Lucas S."/>
            <person name="Copeland A."/>
            <person name="Lapidus A."/>
            <person name="Cheng J.-F."/>
            <person name="Goodwin L."/>
            <person name="Pitluck S."/>
            <person name="Davenport K."/>
            <person name="Detter J.C."/>
            <person name="Han C."/>
            <person name="Tapia R."/>
            <person name="Land M."/>
            <person name="Hauser L."/>
            <person name="Kyrpides N."/>
            <person name="Ivanova N."/>
            <person name="Ovchinnikova G."/>
            <person name="Vetriani C."/>
            <person name="Woyke T."/>
        </authorList>
    </citation>
    <scope>NUCLEOTIDE SEQUENCE [LARGE SCALE GENOMIC DNA]</scope>
    <source>
        <strain evidence="11">HB-1</strain>
    </source>
</reference>
<dbReference type="PANTHER" id="PTHR43406:SF1">
    <property type="entry name" value="TRYPTOPHAN SYNTHASE ALPHA CHAIN, CHLOROPLASTIC"/>
    <property type="match status" value="1"/>
</dbReference>
<dbReference type="CDD" id="cd04724">
    <property type="entry name" value="Tryptophan_synthase_alpha"/>
    <property type="match status" value="1"/>
</dbReference>
<evidence type="ECO:0000256" key="2">
    <source>
        <dbReference type="ARBA" id="ARBA00004733"/>
    </source>
</evidence>
<dbReference type="GO" id="GO:0005829">
    <property type="term" value="C:cytosol"/>
    <property type="evidence" value="ECO:0007669"/>
    <property type="project" value="TreeGrafter"/>
</dbReference>
<protein>
    <recommendedName>
        <fullName evidence="9">Tryptophan synthase alpha chain</fullName>
        <ecNumber evidence="9">4.2.1.20</ecNumber>
    </recommendedName>
</protein>
<evidence type="ECO:0000256" key="7">
    <source>
        <dbReference type="ARBA" id="ARBA00023239"/>
    </source>
</evidence>
<evidence type="ECO:0000256" key="6">
    <source>
        <dbReference type="ARBA" id="ARBA00023141"/>
    </source>
</evidence>
<dbReference type="InterPro" id="IPR011060">
    <property type="entry name" value="RibuloseP-bd_barrel"/>
</dbReference>
<dbReference type="InterPro" id="IPR013785">
    <property type="entry name" value="Aldolase_TIM"/>
</dbReference>
<dbReference type="EC" id="4.2.1.20" evidence="9"/>
<dbReference type="FunFam" id="3.20.20.70:FF:000037">
    <property type="entry name" value="Tryptophan synthase alpha chain"/>
    <property type="match status" value="1"/>
</dbReference>
<dbReference type="GO" id="GO:0004834">
    <property type="term" value="F:tryptophan synthase activity"/>
    <property type="evidence" value="ECO:0007669"/>
    <property type="project" value="UniProtKB-UniRule"/>
</dbReference>
<evidence type="ECO:0000256" key="8">
    <source>
        <dbReference type="ARBA" id="ARBA00049047"/>
    </source>
</evidence>
<evidence type="ECO:0000256" key="1">
    <source>
        <dbReference type="ARBA" id="ARBA00003365"/>
    </source>
</evidence>
<evidence type="ECO:0000256" key="5">
    <source>
        <dbReference type="ARBA" id="ARBA00022822"/>
    </source>
</evidence>
<evidence type="ECO:0000256" key="4">
    <source>
        <dbReference type="ARBA" id="ARBA00022605"/>
    </source>
</evidence>
<dbReference type="STRING" id="648996.Theam_0436"/>
<keyword evidence="12" id="KW-1185">Reference proteome</keyword>
<comment type="subunit">
    <text evidence="3 9">Tetramer of two alpha and two beta chains.</text>
</comment>
<dbReference type="OrthoDB" id="9804578at2"/>
<dbReference type="HOGENOM" id="CLU_016734_0_4_0"/>
<dbReference type="InterPro" id="IPR002028">
    <property type="entry name" value="Trp_synthase_suA"/>
</dbReference>
<proteinExistence type="inferred from homology"/>
<dbReference type="eggNOG" id="COG0159">
    <property type="taxonomic scope" value="Bacteria"/>
</dbReference>
<dbReference type="RefSeq" id="WP_013537194.1">
    <property type="nucleotide sequence ID" value="NC_014926.1"/>
</dbReference>
<organism evidence="11 12">
    <name type="scientific">Thermovibrio ammonificans (strain DSM 15698 / JCM 12110 / HB-1)</name>
    <dbReference type="NCBI Taxonomy" id="648996"/>
    <lineage>
        <taxon>Bacteria</taxon>
        <taxon>Pseudomonadati</taxon>
        <taxon>Aquificota</taxon>
        <taxon>Aquificia</taxon>
        <taxon>Desulfurobacteriales</taxon>
        <taxon>Desulfurobacteriaceae</taxon>
        <taxon>Thermovibrio</taxon>
    </lineage>
</organism>
<dbReference type="NCBIfam" id="TIGR00262">
    <property type="entry name" value="trpA"/>
    <property type="match status" value="1"/>
</dbReference>
<evidence type="ECO:0000256" key="3">
    <source>
        <dbReference type="ARBA" id="ARBA00011270"/>
    </source>
</evidence>
<dbReference type="HAMAP" id="MF_00131">
    <property type="entry name" value="Trp_synth_alpha"/>
    <property type="match status" value="1"/>
</dbReference>
<dbReference type="Gene3D" id="3.20.20.70">
    <property type="entry name" value="Aldolase class I"/>
    <property type="match status" value="1"/>
</dbReference>
<evidence type="ECO:0000313" key="11">
    <source>
        <dbReference type="EMBL" id="ADU96408.1"/>
    </source>
</evidence>
<keyword evidence="6 9" id="KW-0057">Aromatic amino acid biosynthesis</keyword>
<comment type="similarity">
    <text evidence="9 10">Belongs to the TrpA family.</text>
</comment>
<name>E8T570_THEA1</name>
<gene>
    <name evidence="9" type="primary">trpA</name>
    <name evidence="11" type="ordered locus">Theam_0436</name>
</gene>
<evidence type="ECO:0000256" key="10">
    <source>
        <dbReference type="RuleBase" id="RU003662"/>
    </source>
</evidence>
<dbReference type="PROSITE" id="PS00167">
    <property type="entry name" value="TRP_SYNTHASE_ALPHA"/>
    <property type="match status" value="1"/>
</dbReference>
<comment type="catalytic activity">
    <reaction evidence="8 9">
        <text>(1S,2R)-1-C-(indol-3-yl)glycerol 3-phosphate + L-serine = D-glyceraldehyde 3-phosphate + L-tryptophan + H2O</text>
        <dbReference type="Rhea" id="RHEA:10532"/>
        <dbReference type="ChEBI" id="CHEBI:15377"/>
        <dbReference type="ChEBI" id="CHEBI:33384"/>
        <dbReference type="ChEBI" id="CHEBI:57912"/>
        <dbReference type="ChEBI" id="CHEBI:58866"/>
        <dbReference type="ChEBI" id="CHEBI:59776"/>
        <dbReference type="EC" id="4.2.1.20"/>
    </reaction>
</comment>
<dbReference type="Proteomes" id="UP000006362">
    <property type="component" value="Chromosome"/>
</dbReference>
<dbReference type="UniPathway" id="UPA00035">
    <property type="reaction ID" value="UER00044"/>
</dbReference>
<dbReference type="EMBL" id="CP002444">
    <property type="protein sequence ID" value="ADU96408.1"/>
    <property type="molecule type" value="Genomic_DNA"/>
</dbReference>
<dbReference type="InterPro" id="IPR018204">
    <property type="entry name" value="Trp_synthase_alpha_AS"/>
</dbReference>
<evidence type="ECO:0000256" key="9">
    <source>
        <dbReference type="HAMAP-Rule" id="MF_00131"/>
    </source>
</evidence>
<dbReference type="Pfam" id="PF00290">
    <property type="entry name" value="Trp_syntA"/>
    <property type="match status" value="1"/>
</dbReference>
<comment type="pathway">
    <text evidence="2 9">Amino-acid biosynthesis; L-tryptophan biosynthesis; L-tryptophan from chorismate: step 5/5.</text>
</comment>
<evidence type="ECO:0000313" key="12">
    <source>
        <dbReference type="Proteomes" id="UP000006362"/>
    </source>
</evidence>